<dbReference type="PANTHER" id="PTHR43280">
    <property type="entry name" value="ARAC-FAMILY TRANSCRIPTIONAL REGULATOR"/>
    <property type="match status" value="1"/>
</dbReference>
<gene>
    <name evidence="6" type="ORF">HQN87_03680</name>
</gene>
<evidence type="ECO:0000256" key="4">
    <source>
        <dbReference type="SAM" id="Phobius"/>
    </source>
</evidence>
<organism evidence="6 7">
    <name type="scientific">Paenibacillus tritici</name>
    <dbReference type="NCBI Taxonomy" id="1873425"/>
    <lineage>
        <taxon>Bacteria</taxon>
        <taxon>Bacillati</taxon>
        <taxon>Bacillota</taxon>
        <taxon>Bacilli</taxon>
        <taxon>Bacillales</taxon>
        <taxon>Paenibacillaceae</taxon>
        <taxon>Paenibacillus</taxon>
    </lineage>
</organism>
<feature type="transmembrane region" description="Helical" evidence="4">
    <location>
        <begin position="6"/>
        <end position="28"/>
    </location>
</feature>
<dbReference type="PROSITE" id="PS01124">
    <property type="entry name" value="HTH_ARAC_FAMILY_2"/>
    <property type="match status" value="1"/>
</dbReference>
<dbReference type="Gene3D" id="6.10.340.10">
    <property type="match status" value="1"/>
</dbReference>
<dbReference type="SUPFAM" id="SSF46689">
    <property type="entry name" value="Homeodomain-like"/>
    <property type="match status" value="2"/>
</dbReference>
<comment type="caution">
    <text evidence="6">The sequence shown here is derived from an EMBL/GenBank/DDBJ whole genome shotgun (WGS) entry which is preliminary data.</text>
</comment>
<dbReference type="SMART" id="SM00342">
    <property type="entry name" value="HTH_ARAC"/>
    <property type="match status" value="1"/>
</dbReference>
<keyword evidence="3" id="KW-0804">Transcription</keyword>
<evidence type="ECO:0000256" key="3">
    <source>
        <dbReference type="ARBA" id="ARBA00023163"/>
    </source>
</evidence>
<evidence type="ECO:0000313" key="6">
    <source>
        <dbReference type="EMBL" id="NQX44424.1"/>
    </source>
</evidence>
<keyword evidence="4" id="KW-1133">Transmembrane helix</keyword>
<evidence type="ECO:0000256" key="1">
    <source>
        <dbReference type="ARBA" id="ARBA00023015"/>
    </source>
</evidence>
<feature type="domain" description="HTH araC/xylS-type" evidence="5">
    <location>
        <begin position="666"/>
        <end position="764"/>
    </location>
</feature>
<accession>A0ABX2DIH7</accession>
<sequence>MSKYLLKLLAYSLVLGILPTIIIGFASYSTASRDMEKKVKEMNMQWLDQTQMRVEQILKTTEKSATQFANSSLVRESMRSPLSSYNFEAVRQLTKELYNLQSSDAIITQAYLVSLEQNWALNLNVMKPLDQLENYQEFLENAKNPKSIFWYTGFSTSGKDDLYESVETITLVHKIPILPRTNEPQGLLVVSIVLSEIQDVMELSSNASSRNYILDRTGADILAAEPDKTRYDDINREVLNRLTSDTERPSGILNTRLDGKEAAVMYRSSGYNSWTYISVVDIGEIKKDTREIAGFTILVCLAILLIVVAMALYGSRRMYLPIRNLLKVARTYGESDSDPQSVRGRDDLEYIKSSFQSLAGSRDQLEMQMMGQTSHLKEYFVLKLFTGQISKNDYLFRSYKYGFPEGWRSLGVLALQIDNLQETRCREEDRELLLYAISNIAQEVLPASLRFPPITLNGSQVTLIATDKEDREMVRNILYEAAECIKINAEKVLQIKVSIGISNPYVQLTDTAHAYAESLNALKARISLGPEIIIHYGDTGNHAADSHYEYSHLKILEDRVIYAIKEMQPDSASELLGEYLDTLVYKDRPLYEHQTMLLQLASGILRIAQEQGIPVKQVLEGESGLRKIFQLQTREEIIHWFESRLFRPIIRLLSDSSKIQYVKIADRLVNLIHEQYDQDITLEMYSKLLSYHPVYLSRIFKREIGVSFSDFLTDYRMKMAKEMLETTDMRISEISEKIKYKNISSFIRSYKKTYQITPGQYRENMMNGAQE</sequence>
<dbReference type="InterPro" id="IPR009057">
    <property type="entry name" value="Homeodomain-like_sf"/>
</dbReference>
<proteinExistence type="predicted"/>
<reference evidence="6 7" key="1">
    <citation type="submission" date="2020-05" db="EMBL/GenBank/DDBJ databases">
        <title>Paenibacillus glebae, sp. nov., Paenibacillus humi sp. nov., Paenibacillus pedi sp. nov., Paenibacillus terrestris sp. nov. and Paenibacillus terricola sp. nov., isolated from a forest top soil sample.</title>
        <authorList>
            <person name="Qi S."/>
            <person name="Carlier A."/>
            <person name="Cnockaert M."/>
            <person name="Vandamme P."/>
        </authorList>
    </citation>
    <scope>NUCLEOTIDE SEQUENCE [LARGE SCALE GENOMIC DNA]</scope>
    <source>
        <strain evidence="6 7">LMG 29502</strain>
    </source>
</reference>
<evidence type="ECO:0000313" key="7">
    <source>
        <dbReference type="Proteomes" id="UP000711047"/>
    </source>
</evidence>
<feature type="transmembrane region" description="Helical" evidence="4">
    <location>
        <begin position="292"/>
        <end position="313"/>
    </location>
</feature>
<keyword evidence="1" id="KW-0805">Transcription regulation</keyword>
<dbReference type="PANTHER" id="PTHR43280:SF10">
    <property type="entry name" value="REGULATORY PROTEIN POCR"/>
    <property type="match status" value="1"/>
</dbReference>
<dbReference type="Proteomes" id="UP000711047">
    <property type="component" value="Unassembled WGS sequence"/>
</dbReference>
<dbReference type="Pfam" id="PF12833">
    <property type="entry name" value="HTH_18"/>
    <property type="match status" value="1"/>
</dbReference>
<evidence type="ECO:0000256" key="2">
    <source>
        <dbReference type="ARBA" id="ARBA00023125"/>
    </source>
</evidence>
<dbReference type="EMBL" id="JABMKX010000002">
    <property type="protein sequence ID" value="NQX44424.1"/>
    <property type="molecule type" value="Genomic_DNA"/>
</dbReference>
<name>A0ABX2DIH7_9BACL</name>
<keyword evidence="4" id="KW-0472">Membrane</keyword>
<dbReference type="Gene3D" id="1.10.10.60">
    <property type="entry name" value="Homeodomain-like"/>
    <property type="match status" value="2"/>
</dbReference>
<protein>
    <submittedName>
        <fullName evidence="6">AraC family transcriptional regulator</fullName>
    </submittedName>
</protein>
<keyword evidence="2" id="KW-0238">DNA-binding</keyword>
<dbReference type="InterPro" id="IPR018060">
    <property type="entry name" value="HTH_AraC"/>
</dbReference>
<keyword evidence="4" id="KW-0812">Transmembrane</keyword>
<dbReference type="RefSeq" id="WP_173127994.1">
    <property type="nucleotide sequence ID" value="NZ_JABMKX010000002.1"/>
</dbReference>
<keyword evidence="7" id="KW-1185">Reference proteome</keyword>
<evidence type="ECO:0000259" key="5">
    <source>
        <dbReference type="PROSITE" id="PS01124"/>
    </source>
</evidence>